<dbReference type="AlphaFoldDB" id="A0A377V5L4"/>
<name>A0A377V5L4_KLEPN</name>
<protein>
    <submittedName>
        <fullName evidence="5">3-ketoacyl-CoA thiolase</fullName>
        <ecNumber evidence="5">2.3.1.16</ecNumber>
    </submittedName>
</protein>
<dbReference type="EC" id="2.3.1.16" evidence="5"/>
<sequence length="87" mass="9242">MTQANDIVIVSGVRTAIGTFNGSLKHTHQHDLGAAVIREAIARAGIAPQDIDETIVGNVGQIAESGFYRPHLSAARGDPAGEHRLFR</sequence>
<reference evidence="5 6" key="1">
    <citation type="submission" date="2018-06" db="EMBL/GenBank/DDBJ databases">
        <authorList>
            <consortium name="Pathogen Informatics"/>
            <person name="Doyle S."/>
        </authorList>
    </citation>
    <scope>NUCLEOTIDE SEQUENCE [LARGE SCALE GENOMIC DNA]</scope>
    <source>
        <strain evidence="5 6">NCTC13443</strain>
    </source>
</reference>
<dbReference type="Proteomes" id="UP000255518">
    <property type="component" value="Unassembled WGS sequence"/>
</dbReference>
<dbReference type="EMBL" id="UGKT01000001">
    <property type="protein sequence ID" value="STT03499.1"/>
    <property type="molecule type" value="Genomic_DNA"/>
</dbReference>
<evidence type="ECO:0000259" key="4">
    <source>
        <dbReference type="Pfam" id="PF00108"/>
    </source>
</evidence>
<evidence type="ECO:0000313" key="6">
    <source>
        <dbReference type="Proteomes" id="UP000255518"/>
    </source>
</evidence>
<evidence type="ECO:0000313" key="5">
    <source>
        <dbReference type="EMBL" id="STT03499.1"/>
    </source>
</evidence>
<keyword evidence="2 5" id="KW-0808">Transferase</keyword>
<dbReference type="PANTHER" id="PTHR18919">
    <property type="entry name" value="ACETYL-COA C-ACYLTRANSFERASE"/>
    <property type="match status" value="1"/>
</dbReference>
<dbReference type="InterPro" id="IPR016039">
    <property type="entry name" value="Thiolase-like"/>
</dbReference>
<dbReference type="PANTHER" id="PTHR18919:SF107">
    <property type="entry name" value="ACETYL-COA ACETYLTRANSFERASE, CYTOSOLIC"/>
    <property type="match status" value="1"/>
</dbReference>
<feature type="domain" description="Thiolase N-terminal" evidence="4">
    <location>
        <begin position="7"/>
        <end position="66"/>
    </location>
</feature>
<evidence type="ECO:0000256" key="2">
    <source>
        <dbReference type="ARBA" id="ARBA00022679"/>
    </source>
</evidence>
<dbReference type="Pfam" id="PF00108">
    <property type="entry name" value="Thiolase_N"/>
    <property type="match status" value="1"/>
</dbReference>
<dbReference type="GO" id="GO:0044281">
    <property type="term" value="P:small molecule metabolic process"/>
    <property type="evidence" value="ECO:0007669"/>
    <property type="project" value="UniProtKB-ARBA"/>
</dbReference>
<dbReference type="InterPro" id="IPR020616">
    <property type="entry name" value="Thiolase_N"/>
</dbReference>
<evidence type="ECO:0000256" key="3">
    <source>
        <dbReference type="ARBA" id="ARBA00023315"/>
    </source>
</evidence>
<dbReference type="GO" id="GO:0003988">
    <property type="term" value="F:acetyl-CoA C-acyltransferase activity"/>
    <property type="evidence" value="ECO:0007669"/>
    <property type="project" value="UniProtKB-EC"/>
</dbReference>
<proteinExistence type="inferred from homology"/>
<dbReference type="Gene3D" id="3.40.47.10">
    <property type="match status" value="1"/>
</dbReference>
<evidence type="ECO:0000256" key="1">
    <source>
        <dbReference type="ARBA" id="ARBA00010982"/>
    </source>
</evidence>
<dbReference type="SUPFAM" id="SSF53901">
    <property type="entry name" value="Thiolase-like"/>
    <property type="match status" value="1"/>
</dbReference>
<gene>
    <name evidence="5" type="primary">bktB</name>
    <name evidence="5" type="ORF">NCTC13443_03864</name>
</gene>
<comment type="similarity">
    <text evidence="1">Belongs to the thiolase-like superfamily. Thiolase family.</text>
</comment>
<keyword evidence="3 5" id="KW-0012">Acyltransferase</keyword>
<accession>A0A377V5L4</accession>
<organism evidence="5 6">
    <name type="scientific">Klebsiella pneumoniae</name>
    <dbReference type="NCBI Taxonomy" id="573"/>
    <lineage>
        <taxon>Bacteria</taxon>
        <taxon>Pseudomonadati</taxon>
        <taxon>Pseudomonadota</taxon>
        <taxon>Gammaproteobacteria</taxon>
        <taxon>Enterobacterales</taxon>
        <taxon>Enterobacteriaceae</taxon>
        <taxon>Klebsiella/Raoultella group</taxon>
        <taxon>Klebsiella</taxon>
        <taxon>Klebsiella pneumoniae complex</taxon>
    </lineage>
</organism>